<name>Q2CDY4_OCEGH</name>
<evidence type="ECO:0000256" key="2">
    <source>
        <dbReference type="PROSITE-ProRule" id="PRU00335"/>
    </source>
</evidence>
<keyword evidence="1 2" id="KW-0238">DNA-binding</keyword>
<keyword evidence="5" id="KW-1185">Reference proteome</keyword>
<dbReference type="InterPro" id="IPR050624">
    <property type="entry name" value="HTH-type_Tx_Regulator"/>
</dbReference>
<dbReference type="HOGENOM" id="CLU_087539_3_1_5"/>
<evidence type="ECO:0000313" key="5">
    <source>
        <dbReference type="Proteomes" id="UP000003635"/>
    </source>
</evidence>
<keyword evidence="4" id="KW-0808">Transferase</keyword>
<dbReference type="InterPro" id="IPR001647">
    <property type="entry name" value="HTH_TetR"/>
</dbReference>
<sequence length="183" mass="20579">MARDSTDRRVRRTRTMLLQAAERLIKEERWPEISVQALCEEADIARSSFYAHFGSKEALLAEVLERVLTRAEDEIGSLPRRPGRLVSLTWMVWHIRGNRELYRLILGGEGGDGLRRRVEGRFRAAMGGELTARGMAAPLEARRFVSAGLLAVLDAWLRTDTTIGAIELEIRLQRLAAPALSVT</sequence>
<dbReference type="PRINTS" id="PR00455">
    <property type="entry name" value="HTHTETR"/>
</dbReference>
<comment type="caution">
    <text evidence="4">The sequence shown here is derived from an EMBL/GenBank/DDBJ whole genome shotgun (WGS) entry which is preliminary data.</text>
</comment>
<dbReference type="AlphaFoldDB" id="Q2CDY4"/>
<dbReference type="PANTHER" id="PTHR43479">
    <property type="entry name" value="ACREF/ENVCD OPERON REPRESSOR-RELATED"/>
    <property type="match status" value="1"/>
</dbReference>
<dbReference type="GO" id="GO:0003677">
    <property type="term" value="F:DNA binding"/>
    <property type="evidence" value="ECO:0007669"/>
    <property type="project" value="UniProtKB-UniRule"/>
</dbReference>
<dbReference type="OrthoDB" id="9811084at2"/>
<protein>
    <submittedName>
        <fullName evidence="4">Imidazole glycerol phosphate synthase subunit HisH</fullName>
        <ecNumber evidence="4">2.4.2.-</ecNumber>
    </submittedName>
</protein>
<dbReference type="PROSITE" id="PS50977">
    <property type="entry name" value="HTH_TETR_2"/>
    <property type="match status" value="1"/>
</dbReference>
<dbReference type="GO" id="GO:0016757">
    <property type="term" value="F:glycosyltransferase activity"/>
    <property type="evidence" value="ECO:0007669"/>
    <property type="project" value="UniProtKB-KW"/>
</dbReference>
<organism evidence="4 5">
    <name type="scientific">Oceanicola granulosus (strain ATCC BAA-861 / DSM 15982 / KCTC 12143 / HTCC2516)</name>
    <dbReference type="NCBI Taxonomy" id="314256"/>
    <lineage>
        <taxon>Bacteria</taxon>
        <taxon>Pseudomonadati</taxon>
        <taxon>Pseudomonadota</taxon>
        <taxon>Alphaproteobacteria</taxon>
        <taxon>Rhodobacterales</taxon>
        <taxon>Roseobacteraceae</taxon>
        <taxon>Oceanicola</taxon>
    </lineage>
</organism>
<gene>
    <name evidence="4" type="ORF">OG2516_00035</name>
</gene>
<dbReference type="Proteomes" id="UP000003635">
    <property type="component" value="Unassembled WGS sequence"/>
</dbReference>
<feature type="DNA-binding region" description="H-T-H motif" evidence="2">
    <location>
        <begin position="34"/>
        <end position="53"/>
    </location>
</feature>
<keyword evidence="4" id="KW-0328">Glycosyltransferase</keyword>
<dbReference type="InterPro" id="IPR009057">
    <property type="entry name" value="Homeodomain-like_sf"/>
</dbReference>
<dbReference type="STRING" id="314256.OG2516_00035"/>
<reference evidence="4 5" key="1">
    <citation type="journal article" date="2010" name="J. Bacteriol.">
        <title>Genome sequences of Oceanicola granulosus HTCC2516(T) and Oceanicola batsensis HTCC2597(TDelta).</title>
        <authorList>
            <person name="Thrash J.C."/>
            <person name="Cho J.C."/>
            <person name="Vergin K.L."/>
            <person name="Giovannoni S.J."/>
        </authorList>
    </citation>
    <scope>NUCLEOTIDE SEQUENCE [LARGE SCALE GENOMIC DNA]</scope>
    <source>
        <strain evidence="5">ATCC BAA-861 / DSM 15982 / KCTC 12143 / HTCC2516</strain>
    </source>
</reference>
<dbReference type="Pfam" id="PF00440">
    <property type="entry name" value="TetR_N"/>
    <property type="match status" value="1"/>
</dbReference>
<dbReference type="Gene3D" id="1.10.357.10">
    <property type="entry name" value="Tetracycline Repressor, domain 2"/>
    <property type="match status" value="1"/>
</dbReference>
<dbReference type="EC" id="2.4.2.-" evidence="4"/>
<dbReference type="RefSeq" id="WP_007253542.1">
    <property type="nucleotide sequence ID" value="NZ_CH724107.1"/>
</dbReference>
<dbReference type="eggNOG" id="COG1309">
    <property type="taxonomic scope" value="Bacteria"/>
</dbReference>
<dbReference type="SUPFAM" id="SSF46689">
    <property type="entry name" value="Homeodomain-like"/>
    <property type="match status" value="1"/>
</dbReference>
<evidence type="ECO:0000259" key="3">
    <source>
        <dbReference type="PROSITE" id="PS50977"/>
    </source>
</evidence>
<proteinExistence type="predicted"/>
<dbReference type="EMBL" id="AAOT01000021">
    <property type="protein sequence ID" value="EAR50844.1"/>
    <property type="molecule type" value="Genomic_DNA"/>
</dbReference>
<dbReference type="PANTHER" id="PTHR43479:SF11">
    <property type="entry name" value="ACREF_ENVCD OPERON REPRESSOR-RELATED"/>
    <property type="match status" value="1"/>
</dbReference>
<accession>Q2CDY4</accession>
<evidence type="ECO:0000313" key="4">
    <source>
        <dbReference type="EMBL" id="EAR50844.1"/>
    </source>
</evidence>
<feature type="domain" description="HTH tetR-type" evidence="3">
    <location>
        <begin position="11"/>
        <end position="71"/>
    </location>
</feature>
<evidence type="ECO:0000256" key="1">
    <source>
        <dbReference type="ARBA" id="ARBA00023125"/>
    </source>
</evidence>